<evidence type="ECO:0000313" key="3">
    <source>
        <dbReference type="EMBL" id="KAK8499800.1"/>
    </source>
</evidence>
<reference evidence="2 4" key="1">
    <citation type="journal article" date="2024" name="G3 (Bethesda)">
        <title>Genome assembly of Hibiscus sabdariffa L. provides insights into metabolisms of medicinal natural products.</title>
        <authorList>
            <person name="Kim T."/>
        </authorList>
    </citation>
    <scope>NUCLEOTIDE SEQUENCE [LARGE SCALE GENOMIC DNA]</scope>
    <source>
        <strain evidence="2">TK-2024</strain>
        <tissue evidence="2">Old leaves</tissue>
    </source>
</reference>
<name>A0ABR2A211_9ROSI</name>
<dbReference type="Proteomes" id="UP001472677">
    <property type="component" value="Unassembled WGS sequence"/>
</dbReference>
<organism evidence="2 4">
    <name type="scientific">Hibiscus sabdariffa</name>
    <name type="common">roselle</name>
    <dbReference type="NCBI Taxonomy" id="183260"/>
    <lineage>
        <taxon>Eukaryota</taxon>
        <taxon>Viridiplantae</taxon>
        <taxon>Streptophyta</taxon>
        <taxon>Embryophyta</taxon>
        <taxon>Tracheophyta</taxon>
        <taxon>Spermatophyta</taxon>
        <taxon>Magnoliopsida</taxon>
        <taxon>eudicotyledons</taxon>
        <taxon>Gunneridae</taxon>
        <taxon>Pentapetalae</taxon>
        <taxon>rosids</taxon>
        <taxon>malvids</taxon>
        <taxon>Malvales</taxon>
        <taxon>Malvaceae</taxon>
        <taxon>Malvoideae</taxon>
        <taxon>Hibiscus</taxon>
    </lineage>
</organism>
<comment type="caution">
    <text evidence="2">The sequence shown here is derived from an EMBL/GenBank/DDBJ whole genome shotgun (WGS) entry which is preliminary data.</text>
</comment>
<proteinExistence type="predicted"/>
<gene>
    <name evidence="3" type="ORF">V6N12_019791</name>
    <name evidence="2" type="ORF">V6N12_067112</name>
</gene>
<keyword evidence="4" id="KW-1185">Reference proteome</keyword>
<sequence length="73" mass="8660">MSWKAIFESRNMEIDRYWLTMVSMNDGVLQTGLKPPSIRLSMKMVKGPMMEEREKQKKRKQRLKNQIDGGCRL</sequence>
<evidence type="ECO:0000313" key="2">
    <source>
        <dbReference type="EMBL" id="KAK8486858.1"/>
    </source>
</evidence>
<feature type="region of interest" description="Disordered" evidence="1">
    <location>
        <begin position="49"/>
        <end position="73"/>
    </location>
</feature>
<dbReference type="EMBL" id="JBBPBM010001140">
    <property type="protein sequence ID" value="KAK8486858.1"/>
    <property type="molecule type" value="Genomic_DNA"/>
</dbReference>
<evidence type="ECO:0000313" key="4">
    <source>
        <dbReference type="Proteomes" id="UP001472677"/>
    </source>
</evidence>
<dbReference type="EMBL" id="JBBPBM010000228">
    <property type="protein sequence ID" value="KAK8499800.1"/>
    <property type="molecule type" value="Genomic_DNA"/>
</dbReference>
<evidence type="ECO:0000256" key="1">
    <source>
        <dbReference type="SAM" id="MobiDB-lite"/>
    </source>
</evidence>
<accession>A0ABR2A211</accession>
<protein>
    <submittedName>
        <fullName evidence="2">Uncharacterized protein</fullName>
    </submittedName>
</protein>